<dbReference type="SUPFAM" id="SSF53800">
    <property type="entry name" value="Chelatase"/>
    <property type="match status" value="1"/>
</dbReference>
<gene>
    <name evidence="3" type="ORF">EC501_14190</name>
</gene>
<dbReference type="PANTHER" id="PTHR33542:SF3">
    <property type="entry name" value="SIROHYDROCHLORIN FERROCHELATASE, CHLOROPLASTIC"/>
    <property type="match status" value="1"/>
</dbReference>
<organism evidence="3 4">
    <name type="scientific">Lysinibacillus halotolerans</name>
    <dbReference type="NCBI Taxonomy" id="1368476"/>
    <lineage>
        <taxon>Bacteria</taxon>
        <taxon>Bacillati</taxon>
        <taxon>Bacillota</taxon>
        <taxon>Bacilli</taxon>
        <taxon>Bacillales</taxon>
        <taxon>Bacillaceae</taxon>
        <taxon>Lysinibacillus</taxon>
    </lineage>
</organism>
<dbReference type="OrthoDB" id="9797895at2"/>
<dbReference type="Proteomes" id="UP000279909">
    <property type="component" value="Unassembled WGS sequence"/>
</dbReference>
<dbReference type="Gene3D" id="3.40.50.1400">
    <property type="match status" value="2"/>
</dbReference>
<reference evidence="3 4" key="1">
    <citation type="journal article" date="2014" name="Int. J. Syst. Evol. Microbiol.">
        <title>Lysinibacillus halotolerans sp. nov., isolated from saline-alkaline soil.</title>
        <authorList>
            <person name="Kong D."/>
            <person name="Wang Y."/>
            <person name="Zhao B."/>
            <person name="Li Y."/>
            <person name="Song J."/>
            <person name="Zhai Y."/>
            <person name="Zhang C."/>
            <person name="Wang H."/>
            <person name="Chen X."/>
            <person name="Zhao B."/>
            <person name="Ruan Z."/>
        </authorList>
    </citation>
    <scope>NUCLEOTIDE SEQUENCE [LARGE SCALE GENOMIC DNA]</scope>
    <source>
        <strain evidence="3 4">MCCC 1A12703</strain>
    </source>
</reference>
<dbReference type="PANTHER" id="PTHR33542">
    <property type="entry name" value="SIROHYDROCHLORIN FERROCHELATASE, CHLOROPLASTIC"/>
    <property type="match status" value="1"/>
</dbReference>
<evidence type="ECO:0000313" key="3">
    <source>
        <dbReference type="EMBL" id="RNC97700.1"/>
    </source>
</evidence>
<dbReference type="GO" id="GO:0016829">
    <property type="term" value="F:lyase activity"/>
    <property type="evidence" value="ECO:0007669"/>
    <property type="project" value="UniProtKB-KW"/>
</dbReference>
<dbReference type="CDD" id="cd03414">
    <property type="entry name" value="CbiX_SirB_C"/>
    <property type="match status" value="1"/>
</dbReference>
<dbReference type="EMBL" id="RHLQ01000041">
    <property type="protein sequence ID" value="RNC97700.1"/>
    <property type="molecule type" value="Genomic_DNA"/>
</dbReference>
<dbReference type="InterPro" id="IPR002762">
    <property type="entry name" value="CbiX-like"/>
</dbReference>
<dbReference type="RefSeq" id="WP_122972957.1">
    <property type="nucleotide sequence ID" value="NZ_RHLQ01000041.1"/>
</dbReference>
<proteinExistence type="predicted"/>
<evidence type="ECO:0000313" key="4">
    <source>
        <dbReference type="Proteomes" id="UP000279909"/>
    </source>
</evidence>
<accession>A0A3M8H6I0</accession>
<sequence length="252" mass="28079">MQAVLYVAHGSRVKAGVDEAIEFIETVKPKINVAIQEICFLELAAPSIVEGVAACVAKGATNIAVVPILLLTANHAKQDIPLEMNKAKELYPDVTFTFGRPFGIHEKLIESLHERVLEKGVEQHDEIDILLIGRGSSDPSVQIDLQQIANHLQSRYHYSKVDICFLYGNGPSFEKALEQLKKERNNPVYIVPYLLFTGLLKIGIQKKIAQQGFLENQVVLCDCLGYDENVRQVLIERVEETLYSYGESVSNG</sequence>
<evidence type="ECO:0000256" key="1">
    <source>
        <dbReference type="ARBA" id="ARBA00022723"/>
    </source>
</evidence>
<dbReference type="CDD" id="cd03416">
    <property type="entry name" value="CbiX_SirB_N"/>
    <property type="match status" value="1"/>
</dbReference>
<name>A0A3M8H6I0_9BACI</name>
<keyword evidence="1" id="KW-0479">Metal-binding</keyword>
<keyword evidence="2" id="KW-0456">Lyase</keyword>
<evidence type="ECO:0000256" key="2">
    <source>
        <dbReference type="ARBA" id="ARBA00023239"/>
    </source>
</evidence>
<dbReference type="InterPro" id="IPR050963">
    <property type="entry name" value="Sirohydro_Cobaltochel/CbiX"/>
</dbReference>
<keyword evidence="4" id="KW-1185">Reference proteome</keyword>
<dbReference type="GO" id="GO:0046872">
    <property type="term" value="F:metal ion binding"/>
    <property type="evidence" value="ECO:0007669"/>
    <property type="project" value="UniProtKB-KW"/>
</dbReference>
<comment type="caution">
    <text evidence="3">The sequence shown here is derived from an EMBL/GenBank/DDBJ whole genome shotgun (WGS) entry which is preliminary data.</text>
</comment>
<protein>
    <submittedName>
        <fullName evidence="3">Sirohydrochlorin chelatase</fullName>
    </submittedName>
</protein>
<dbReference type="Pfam" id="PF01903">
    <property type="entry name" value="CbiX"/>
    <property type="match status" value="2"/>
</dbReference>
<dbReference type="AlphaFoldDB" id="A0A3M8H6I0"/>